<dbReference type="SUPFAM" id="SSF55729">
    <property type="entry name" value="Acyl-CoA N-acyltransferases (Nat)"/>
    <property type="match status" value="1"/>
</dbReference>
<sequence>MTLSPSPLRALVVDDLEAAHDLSRAVGWAHRLDDWRFVHGLGHGFAADDAGRLVGTGMYWPFGQGFATLGLVIVDPARQGAGIGRRLMTGLLEAIGPRTTLLIATDAGAPLYEKLGFATIGGIVQHQGQDCRVPDQAMPAGWRIRPAAMADLAALAALDTQATGLARPHVLQALLTVAEGAVLERDGQPVGFAVCRLFGRGRVVGPIVAPDEAGARALIAHWIAACPGQFMRVDIPDTVGLGPWLEAHGLARIAPGIAMARGPAPVQTGDARLFGLINQALG</sequence>
<dbReference type="Pfam" id="PF18014">
    <property type="entry name" value="Acetyltransf_18"/>
    <property type="match status" value="1"/>
</dbReference>
<dbReference type="Proteomes" id="UP000278222">
    <property type="component" value="Unassembled WGS sequence"/>
</dbReference>
<evidence type="ECO:0000259" key="1">
    <source>
        <dbReference type="PROSITE" id="PS51186"/>
    </source>
</evidence>
<dbReference type="Pfam" id="PF13508">
    <property type="entry name" value="Acetyltransf_7"/>
    <property type="match status" value="1"/>
</dbReference>
<reference evidence="2 3" key="1">
    <citation type="submission" date="2018-11" db="EMBL/GenBank/DDBJ databases">
        <title>Genomic Encyclopedia of Type Strains, Phase IV (KMG-IV): sequencing the most valuable type-strain genomes for metagenomic binning, comparative biology and taxonomic classification.</title>
        <authorList>
            <person name="Goeker M."/>
        </authorList>
    </citation>
    <scope>NUCLEOTIDE SEQUENCE [LARGE SCALE GENOMIC DNA]</scope>
    <source>
        <strain evidence="2 3">DSM 5900</strain>
    </source>
</reference>
<accession>A0A3N1KW01</accession>
<dbReference type="PANTHER" id="PTHR47237:SF2">
    <property type="entry name" value="BLL4206 PROTEIN"/>
    <property type="match status" value="1"/>
</dbReference>
<dbReference type="Gene3D" id="3.40.630.90">
    <property type="match status" value="1"/>
</dbReference>
<gene>
    <name evidence="2" type="ORF">EDC65_4240</name>
</gene>
<name>A0A3N1KW01_9PROT</name>
<protein>
    <submittedName>
        <fullName evidence="2">Acetyltransferase (GNAT) family protein</fullName>
    </submittedName>
</protein>
<dbReference type="AlphaFoldDB" id="A0A3N1KW01"/>
<evidence type="ECO:0000313" key="3">
    <source>
        <dbReference type="Proteomes" id="UP000278222"/>
    </source>
</evidence>
<dbReference type="InterPro" id="IPR016181">
    <property type="entry name" value="Acyl_CoA_acyltransferase"/>
</dbReference>
<dbReference type="RefSeq" id="WP_123693286.1">
    <property type="nucleotide sequence ID" value="NZ_AP019700.1"/>
</dbReference>
<dbReference type="GO" id="GO:0016747">
    <property type="term" value="F:acyltransferase activity, transferring groups other than amino-acyl groups"/>
    <property type="evidence" value="ECO:0007669"/>
    <property type="project" value="InterPro"/>
</dbReference>
<dbReference type="InterPro" id="IPR000182">
    <property type="entry name" value="GNAT_dom"/>
</dbReference>
<keyword evidence="3" id="KW-1185">Reference proteome</keyword>
<feature type="domain" description="N-acetyltransferase" evidence="1">
    <location>
        <begin position="6"/>
        <end position="145"/>
    </location>
</feature>
<organism evidence="2 3">
    <name type="scientific">Stella humosa</name>
    <dbReference type="NCBI Taxonomy" id="94"/>
    <lineage>
        <taxon>Bacteria</taxon>
        <taxon>Pseudomonadati</taxon>
        <taxon>Pseudomonadota</taxon>
        <taxon>Alphaproteobacteria</taxon>
        <taxon>Rhodospirillales</taxon>
        <taxon>Stellaceae</taxon>
        <taxon>Stella</taxon>
    </lineage>
</organism>
<proteinExistence type="predicted"/>
<dbReference type="InterPro" id="IPR052729">
    <property type="entry name" value="Acyl/Acetyltrans_Enzymes"/>
</dbReference>
<dbReference type="OrthoDB" id="8453373at2"/>
<dbReference type="InterPro" id="IPR041496">
    <property type="entry name" value="YitH/HolE_GNAT"/>
</dbReference>
<dbReference type="PROSITE" id="PS51186">
    <property type="entry name" value="GNAT"/>
    <property type="match status" value="1"/>
</dbReference>
<dbReference type="Gene3D" id="3.40.630.30">
    <property type="match status" value="1"/>
</dbReference>
<dbReference type="EMBL" id="RJKX01000016">
    <property type="protein sequence ID" value="ROP83592.1"/>
    <property type="molecule type" value="Genomic_DNA"/>
</dbReference>
<keyword evidence="2" id="KW-0808">Transferase</keyword>
<comment type="caution">
    <text evidence="2">The sequence shown here is derived from an EMBL/GenBank/DDBJ whole genome shotgun (WGS) entry which is preliminary data.</text>
</comment>
<dbReference type="CDD" id="cd04301">
    <property type="entry name" value="NAT_SF"/>
    <property type="match status" value="1"/>
</dbReference>
<dbReference type="PANTHER" id="PTHR47237">
    <property type="entry name" value="SLL0310 PROTEIN"/>
    <property type="match status" value="1"/>
</dbReference>
<evidence type="ECO:0000313" key="2">
    <source>
        <dbReference type="EMBL" id="ROP83592.1"/>
    </source>
</evidence>